<dbReference type="PRINTS" id="PR00035">
    <property type="entry name" value="HTHGNTR"/>
</dbReference>
<proteinExistence type="predicted"/>
<dbReference type="PROSITE" id="PS50949">
    <property type="entry name" value="HTH_GNTR"/>
    <property type="match status" value="1"/>
</dbReference>
<evidence type="ECO:0000313" key="6">
    <source>
        <dbReference type="Proteomes" id="UP001361570"/>
    </source>
</evidence>
<gene>
    <name evidence="5" type="ORF">TEK04_14310</name>
</gene>
<name>A0ABU8DYJ0_9ACTN</name>
<dbReference type="EMBL" id="JBAPLU010000014">
    <property type="protein sequence ID" value="MEI4272898.1"/>
    <property type="molecule type" value="Genomic_DNA"/>
</dbReference>
<reference evidence="5 6" key="1">
    <citation type="submission" date="2024-03" db="EMBL/GenBank/DDBJ databases">
        <title>Draft genome sequence of Klenkia sp. LSe6-5.</title>
        <authorList>
            <person name="Duangmal K."/>
            <person name="Chantavorakit T."/>
        </authorList>
    </citation>
    <scope>NUCLEOTIDE SEQUENCE [LARGE SCALE GENOMIC DNA]</scope>
    <source>
        <strain evidence="5 6">LSe6-5</strain>
    </source>
</reference>
<dbReference type="Pfam" id="PF07702">
    <property type="entry name" value="UTRA"/>
    <property type="match status" value="1"/>
</dbReference>
<keyword evidence="1" id="KW-0805">Transcription regulation</keyword>
<dbReference type="SUPFAM" id="SSF64288">
    <property type="entry name" value="Chorismate lyase-like"/>
    <property type="match status" value="1"/>
</dbReference>
<protein>
    <submittedName>
        <fullName evidence="5">GntR family transcriptional regulator</fullName>
    </submittedName>
</protein>
<dbReference type="RefSeq" id="WP_336405021.1">
    <property type="nucleotide sequence ID" value="NZ_JBAPLU010000014.1"/>
</dbReference>
<feature type="domain" description="HTH gntR-type" evidence="4">
    <location>
        <begin position="30"/>
        <end position="98"/>
    </location>
</feature>
<dbReference type="PANTHER" id="PTHR44846">
    <property type="entry name" value="MANNOSYL-D-GLYCERATE TRANSPORT/METABOLISM SYSTEM REPRESSOR MNGR-RELATED"/>
    <property type="match status" value="1"/>
</dbReference>
<organism evidence="5 6">
    <name type="scientific">Klenkia sesuvii</name>
    <dbReference type="NCBI Taxonomy" id="3103137"/>
    <lineage>
        <taxon>Bacteria</taxon>
        <taxon>Bacillati</taxon>
        <taxon>Actinomycetota</taxon>
        <taxon>Actinomycetes</taxon>
        <taxon>Geodermatophilales</taxon>
        <taxon>Geodermatophilaceae</taxon>
        <taxon>Klenkia</taxon>
    </lineage>
</organism>
<dbReference type="Proteomes" id="UP001361570">
    <property type="component" value="Unassembled WGS sequence"/>
</dbReference>
<evidence type="ECO:0000313" key="5">
    <source>
        <dbReference type="EMBL" id="MEI4272898.1"/>
    </source>
</evidence>
<evidence type="ECO:0000259" key="4">
    <source>
        <dbReference type="PROSITE" id="PS50949"/>
    </source>
</evidence>
<dbReference type="SMART" id="SM00345">
    <property type="entry name" value="HTH_GNTR"/>
    <property type="match status" value="1"/>
</dbReference>
<keyword evidence="6" id="KW-1185">Reference proteome</keyword>
<accession>A0ABU8DYJ0</accession>
<dbReference type="InterPro" id="IPR000524">
    <property type="entry name" value="Tscrpt_reg_HTH_GntR"/>
</dbReference>
<dbReference type="SUPFAM" id="SSF46785">
    <property type="entry name" value="Winged helix' DNA-binding domain"/>
    <property type="match status" value="1"/>
</dbReference>
<dbReference type="InterPro" id="IPR036390">
    <property type="entry name" value="WH_DNA-bd_sf"/>
</dbReference>
<dbReference type="Gene3D" id="1.10.10.10">
    <property type="entry name" value="Winged helix-like DNA-binding domain superfamily/Winged helix DNA-binding domain"/>
    <property type="match status" value="1"/>
</dbReference>
<dbReference type="InterPro" id="IPR050679">
    <property type="entry name" value="Bact_HTH_transcr_reg"/>
</dbReference>
<dbReference type="CDD" id="cd07377">
    <property type="entry name" value="WHTH_GntR"/>
    <property type="match status" value="1"/>
</dbReference>
<evidence type="ECO:0000256" key="1">
    <source>
        <dbReference type="ARBA" id="ARBA00023015"/>
    </source>
</evidence>
<evidence type="ECO:0000256" key="2">
    <source>
        <dbReference type="ARBA" id="ARBA00023125"/>
    </source>
</evidence>
<dbReference type="Gene3D" id="3.40.1410.10">
    <property type="entry name" value="Chorismate lyase-like"/>
    <property type="match status" value="1"/>
</dbReference>
<keyword evidence="2" id="KW-0238">DNA-binding</keyword>
<evidence type="ECO:0000256" key="3">
    <source>
        <dbReference type="ARBA" id="ARBA00023163"/>
    </source>
</evidence>
<dbReference type="InterPro" id="IPR036388">
    <property type="entry name" value="WH-like_DNA-bd_sf"/>
</dbReference>
<dbReference type="InterPro" id="IPR011663">
    <property type="entry name" value="UTRA"/>
</dbReference>
<dbReference type="SMART" id="SM00866">
    <property type="entry name" value="UTRA"/>
    <property type="match status" value="1"/>
</dbReference>
<dbReference type="InterPro" id="IPR028978">
    <property type="entry name" value="Chorismate_lyase_/UTRA_dom_sf"/>
</dbReference>
<dbReference type="PANTHER" id="PTHR44846:SF17">
    <property type="entry name" value="GNTR-FAMILY TRANSCRIPTIONAL REGULATOR"/>
    <property type="match status" value="1"/>
</dbReference>
<sequence length="261" mass="28668">MTVDLQDVPGDAVAPARLITLHDIDRTSPVPLYYQVAQRFERAIEDGVITPGAQLDTEVQLAADLGLSRPTMRQAMQYLVDKGLVVRQRGKGTRVVQPKVRRSLELTSLYDDLDRTGQHPTTTVLSFSTGAPDAAVQKALQLDARDEVISVVRLRCAGGQPIARLTNHVPASRLQVTAEDFQNHGLYQMFRTAGIVLHSANQTIGAQTCTRDDAVLLDLEKGAALLTMERIAYDDHGLAVEFGQHVYVATRYSFEMSLLAT</sequence>
<keyword evidence="3" id="KW-0804">Transcription</keyword>
<dbReference type="Pfam" id="PF00392">
    <property type="entry name" value="GntR"/>
    <property type="match status" value="1"/>
</dbReference>
<comment type="caution">
    <text evidence="5">The sequence shown here is derived from an EMBL/GenBank/DDBJ whole genome shotgun (WGS) entry which is preliminary data.</text>
</comment>